<dbReference type="InterPro" id="IPR011078">
    <property type="entry name" value="PyrdxlP_homeostasis"/>
</dbReference>
<name>A0ABM8UJR4_9BACT</name>
<feature type="modified residue" description="N6-(pyridoxal phosphate)lysine" evidence="2">
    <location>
        <position position="26"/>
    </location>
</feature>
<dbReference type="SUPFAM" id="SSF51419">
    <property type="entry name" value="PLP-binding barrel"/>
    <property type="match status" value="1"/>
</dbReference>
<dbReference type="InterPro" id="IPR001608">
    <property type="entry name" value="Ala_racemase_N"/>
</dbReference>
<protein>
    <recommendedName>
        <fullName evidence="2">Pyridoxal phosphate homeostasis protein</fullName>
        <shortName evidence="2">PLP homeostasis protein</shortName>
    </recommendedName>
</protein>
<evidence type="ECO:0000259" key="4">
    <source>
        <dbReference type="Pfam" id="PF01168"/>
    </source>
</evidence>
<dbReference type="InterPro" id="IPR029066">
    <property type="entry name" value="PLP-binding_barrel"/>
</dbReference>
<dbReference type="Gene3D" id="3.20.20.10">
    <property type="entry name" value="Alanine racemase"/>
    <property type="match status" value="1"/>
</dbReference>
<dbReference type="RefSeq" id="WP_215231838.1">
    <property type="nucleotide sequence ID" value="NZ_CAJRAU010000001.1"/>
</dbReference>
<keyword evidence="1 2" id="KW-0663">Pyridoxal phosphate</keyword>
<dbReference type="NCBIfam" id="TIGR00044">
    <property type="entry name" value="YggS family pyridoxal phosphate-dependent enzyme"/>
    <property type="match status" value="1"/>
</dbReference>
<dbReference type="PANTHER" id="PTHR10146:SF14">
    <property type="entry name" value="PYRIDOXAL PHOSPHATE HOMEOSTASIS PROTEIN"/>
    <property type="match status" value="1"/>
</dbReference>
<dbReference type="Proteomes" id="UP000679725">
    <property type="component" value="Unassembled WGS sequence"/>
</dbReference>
<dbReference type="PANTHER" id="PTHR10146">
    <property type="entry name" value="PROLINE SYNTHETASE CO-TRANSCRIBED BACTERIAL HOMOLOG PROTEIN"/>
    <property type="match status" value="1"/>
</dbReference>
<evidence type="ECO:0000313" key="5">
    <source>
        <dbReference type="EMBL" id="CAG5067685.1"/>
    </source>
</evidence>
<evidence type="ECO:0000256" key="3">
    <source>
        <dbReference type="RuleBase" id="RU004514"/>
    </source>
</evidence>
<organism evidence="5 6">
    <name type="scientific">Dyadobacter linearis</name>
    <dbReference type="NCBI Taxonomy" id="2823330"/>
    <lineage>
        <taxon>Bacteria</taxon>
        <taxon>Pseudomonadati</taxon>
        <taxon>Bacteroidota</taxon>
        <taxon>Cytophagia</taxon>
        <taxon>Cytophagales</taxon>
        <taxon>Spirosomataceae</taxon>
        <taxon>Dyadobacter</taxon>
    </lineage>
</organism>
<evidence type="ECO:0000256" key="2">
    <source>
        <dbReference type="HAMAP-Rule" id="MF_02087"/>
    </source>
</evidence>
<evidence type="ECO:0000256" key="1">
    <source>
        <dbReference type="ARBA" id="ARBA00022898"/>
    </source>
</evidence>
<feature type="domain" description="Alanine racemase N-terminal" evidence="4">
    <location>
        <begin position="2"/>
        <end position="219"/>
    </location>
</feature>
<dbReference type="PIRSF" id="PIRSF004848">
    <property type="entry name" value="YBL036c_PLPDEIII"/>
    <property type="match status" value="1"/>
</dbReference>
<dbReference type="Pfam" id="PF01168">
    <property type="entry name" value="Ala_racemase_N"/>
    <property type="match status" value="1"/>
</dbReference>
<comment type="function">
    <text evidence="2">Pyridoxal 5'-phosphate (PLP)-binding protein, which is involved in PLP homeostasis.</text>
</comment>
<proteinExistence type="inferred from homology"/>
<accession>A0ABM8UJR4</accession>
<comment type="caution">
    <text evidence="5">The sequence shown here is derived from an EMBL/GenBank/DDBJ whole genome shotgun (WGS) entry which is preliminary data.</text>
</comment>
<keyword evidence="6" id="KW-1185">Reference proteome</keyword>
<gene>
    <name evidence="5" type="ORF">DYBT9623_00406</name>
</gene>
<evidence type="ECO:0000313" key="6">
    <source>
        <dbReference type="Proteomes" id="UP000679725"/>
    </source>
</evidence>
<dbReference type="CDD" id="cd00635">
    <property type="entry name" value="PLPDE_III_YBL036c_like"/>
    <property type="match status" value="1"/>
</dbReference>
<comment type="similarity">
    <text evidence="2 3">Belongs to the pyridoxal phosphate-binding protein YggS/PROSC family.</text>
</comment>
<dbReference type="HAMAP" id="MF_02087">
    <property type="entry name" value="PLP_homeostasis"/>
    <property type="match status" value="1"/>
</dbReference>
<sequence>MSSIAENIARIEKGLKQETRLVAVTKTKPAEVLLEAYQAGARRFGENKVQEMVAKSEELPKDIEWHMIGHLQSNKVKYMAPFVSLIHSIDSFKLLKEVNKEAVKNDRVIECLLQIYIASEETKFGLSEDEAKEIVTSPELSDLTNIKIVGLMGMASNTDDTEVVRAEFKGLKNLFESFKQYENPRIEMRELSMGMSGDYLLAAEEGSTLVRVGSAIFGSR</sequence>
<reference evidence="5 6" key="1">
    <citation type="submission" date="2021-04" db="EMBL/GenBank/DDBJ databases">
        <authorList>
            <person name="Rodrigo-Torres L."/>
            <person name="Arahal R. D."/>
            <person name="Lucena T."/>
        </authorList>
    </citation>
    <scope>NUCLEOTIDE SEQUENCE [LARGE SCALE GENOMIC DNA]</scope>
    <source>
        <strain evidence="5 6">CECT 9623</strain>
    </source>
</reference>
<dbReference type="EMBL" id="CAJRAU010000001">
    <property type="protein sequence ID" value="CAG5067685.1"/>
    <property type="molecule type" value="Genomic_DNA"/>
</dbReference>